<evidence type="ECO:0000313" key="2">
    <source>
        <dbReference type="EMBL" id="MBO0610910.1"/>
    </source>
</evidence>
<evidence type="ECO:0000259" key="1">
    <source>
        <dbReference type="Pfam" id="PF13338"/>
    </source>
</evidence>
<dbReference type="EMBL" id="JAFMPK010000047">
    <property type="protein sequence ID" value="MBO0610910.1"/>
    <property type="molecule type" value="Genomic_DNA"/>
</dbReference>
<protein>
    <recommendedName>
        <fullName evidence="1">AbiEi antitoxin N-terminal domain-containing protein</fullName>
    </recommendedName>
</protein>
<name>A0ABS3IDA0_9MICO</name>
<organism evidence="2 3">
    <name type="scientific">Myceligenerans salitolerans</name>
    <dbReference type="NCBI Taxonomy" id="1230528"/>
    <lineage>
        <taxon>Bacteria</taxon>
        <taxon>Bacillati</taxon>
        <taxon>Actinomycetota</taxon>
        <taxon>Actinomycetes</taxon>
        <taxon>Micrococcales</taxon>
        <taxon>Promicromonosporaceae</taxon>
        <taxon>Myceligenerans</taxon>
    </lineage>
</organism>
<dbReference type="InterPro" id="IPR025159">
    <property type="entry name" value="AbiEi_N"/>
</dbReference>
<dbReference type="Pfam" id="PF13338">
    <property type="entry name" value="AbiEi_4"/>
    <property type="match status" value="1"/>
</dbReference>
<proteinExistence type="predicted"/>
<accession>A0ABS3IDA0</accession>
<feature type="domain" description="AbiEi antitoxin N-terminal" evidence="1">
    <location>
        <begin position="6"/>
        <end position="39"/>
    </location>
</feature>
<gene>
    <name evidence="2" type="ORF">J0911_17940</name>
</gene>
<dbReference type="Proteomes" id="UP000664617">
    <property type="component" value="Unassembled WGS sequence"/>
</dbReference>
<reference evidence="3" key="2">
    <citation type="submission" date="2023-07" db="EMBL/GenBank/DDBJ databases">
        <title>Myceligenerans salitolerans sp. nov., a halotolerant actinomycete isolated from a salt lake in Xinjiang, China.</title>
        <authorList>
            <person name="Guan T."/>
        </authorList>
    </citation>
    <scope>NUCLEOTIDE SEQUENCE [LARGE SCALE GENOMIC DNA]</scope>
    <source>
        <strain evidence="3">XHU 5031</strain>
    </source>
</reference>
<dbReference type="RefSeq" id="WP_207276798.1">
    <property type="nucleotide sequence ID" value="NZ_JAFMPK010000047.1"/>
</dbReference>
<evidence type="ECO:0000313" key="3">
    <source>
        <dbReference type="Proteomes" id="UP000664617"/>
    </source>
</evidence>
<sequence>MTDPLRPAAAGQADLSRSGLYRAVRDGRFERIARGLYRAADAEPGEWEWIEAAARRQDATICLASALAYHDLTDTIPTVLDVALRRGARRPATDSAIAWHLFDTATFDVGRTTIPVPGSTLRIGLYDAQRSIVDAFRLRAATGYEIGRDALREWLRRGGKPAEILRTAQQIPRSTGPLRQALEALA</sequence>
<reference evidence="2 3" key="1">
    <citation type="submission" date="2021-03" db="EMBL/GenBank/DDBJ databases">
        <authorList>
            <person name="Xin L."/>
        </authorList>
    </citation>
    <scope>NUCLEOTIDE SEQUENCE [LARGE SCALE GENOMIC DNA]</scope>
    <source>
        <strain evidence="2 3">XHU 5031</strain>
    </source>
</reference>
<comment type="caution">
    <text evidence="2">The sequence shown here is derived from an EMBL/GenBank/DDBJ whole genome shotgun (WGS) entry which is preliminary data.</text>
</comment>
<keyword evidence="3" id="KW-1185">Reference proteome</keyword>